<dbReference type="GO" id="GO:0019563">
    <property type="term" value="P:glycerol catabolic process"/>
    <property type="evidence" value="ECO:0007669"/>
    <property type="project" value="TreeGrafter"/>
</dbReference>
<dbReference type="GO" id="GO:0046166">
    <property type="term" value="P:glyceraldehyde-3-phosphate biosynthetic process"/>
    <property type="evidence" value="ECO:0007669"/>
    <property type="project" value="TreeGrafter"/>
</dbReference>
<dbReference type="AlphaFoldDB" id="A0A2M6IUL5"/>
<comment type="caution">
    <text evidence="3">The sequence shown here is derived from an EMBL/GenBank/DDBJ whole genome shotgun (WGS) entry which is preliminary data.</text>
</comment>
<dbReference type="Pfam" id="PF00121">
    <property type="entry name" value="TIM"/>
    <property type="match status" value="1"/>
</dbReference>
<organism evidence="3 4">
    <name type="scientific">Candidatus Roizmanbacteria bacterium CG11_big_fil_rev_8_21_14_0_20_36_8</name>
    <dbReference type="NCBI Taxonomy" id="1974856"/>
    <lineage>
        <taxon>Bacteria</taxon>
        <taxon>Candidatus Roizmaniibacteriota</taxon>
    </lineage>
</organism>
<dbReference type="PROSITE" id="PS51440">
    <property type="entry name" value="TIM_2"/>
    <property type="match status" value="1"/>
</dbReference>
<evidence type="ECO:0000256" key="1">
    <source>
        <dbReference type="ARBA" id="ARBA00023235"/>
    </source>
</evidence>
<comment type="subunit">
    <text evidence="2">Homodimer.</text>
</comment>
<evidence type="ECO:0000256" key="2">
    <source>
        <dbReference type="RuleBase" id="RU363013"/>
    </source>
</evidence>
<dbReference type="EMBL" id="PCVM01000049">
    <property type="protein sequence ID" value="PIQ73527.1"/>
    <property type="molecule type" value="Genomic_DNA"/>
</dbReference>
<dbReference type="CDD" id="cd00311">
    <property type="entry name" value="TIM"/>
    <property type="match status" value="1"/>
</dbReference>
<comment type="catalytic activity">
    <reaction evidence="2">
        <text>D-glyceraldehyde 3-phosphate = dihydroxyacetone phosphate</text>
        <dbReference type="Rhea" id="RHEA:18585"/>
        <dbReference type="ChEBI" id="CHEBI:57642"/>
        <dbReference type="ChEBI" id="CHEBI:59776"/>
        <dbReference type="EC" id="5.3.1.1"/>
    </reaction>
</comment>
<dbReference type="SUPFAM" id="SSF51351">
    <property type="entry name" value="Triosephosphate isomerase (TIM)"/>
    <property type="match status" value="1"/>
</dbReference>
<keyword evidence="2" id="KW-0324">Glycolysis</keyword>
<evidence type="ECO:0000313" key="4">
    <source>
        <dbReference type="Proteomes" id="UP000231056"/>
    </source>
</evidence>
<dbReference type="Gene3D" id="3.20.20.70">
    <property type="entry name" value="Aldolase class I"/>
    <property type="match status" value="2"/>
</dbReference>
<dbReference type="GO" id="GO:0006094">
    <property type="term" value="P:gluconeogenesis"/>
    <property type="evidence" value="ECO:0007669"/>
    <property type="project" value="UniProtKB-UniPathway"/>
</dbReference>
<reference evidence="3 4" key="1">
    <citation type="submission" date="2017-09" db="EMBL/GenBank/DDBJ databases">
        <title>Depth-based differentiation of microbial function through sediment-hosted aquifers and enrichment of novel symbionts in the deep terrestrial subsurface.</title>
        <authorList>
            <person name="Probst A.J."/>
            <person name="Ladd B."/>
            <person name="Jarett J.K."/>
            <person name="Geller-Mcgrath D.E."/>
            <person name="Sieber C.M."/>
            <person name="Emerson J.B."/>
            <person name="Anantharaman K."/>
            <person name="Thomas B.C."/>
            <person name="Malmstrom R."/>
            <person name="Stieglmeier M."/>
            <person name="Klingl A."/>
            <person name="Woyke T."/>
            <person name="Ryan C.M."/>
            <person name="Banfield J.F."/>
        </authorList>
    </citation>
    <scope>NUCLEOTIDE SEQUENCE [LARGE SCALE GENOMIC DNA]</scope>
    <source>
        <strain evidence="3">CG11_big_fil_rev_8_21_14_0_20_36_8</strain>
    </source>
</reference>
<dbReference type="PANTHER" id="PTHR21139:SF2">
    <property type="entry name" value="TRIOSEPHOSPHATE ISOMERASE"/>
    <property type="match status" value="1"/>
</dbReference>
<evidence type="ECO:0000313" key="3">
    <source>
        <dbReference type="EMBL" id="PIQ73527.1"/>
    </source>
</evidence>
<gene>
    <name evidence="3" type="ORF">COV58_02045</name>
</gene>
<comment type="similarity">
    <text evidence="2">Belongs to the triosephosphate isomerase family.</text>
</comment>
<dbReference type="Proteomes" id="UP000231056">
    <property type="component" value="Unassembled WGS sequence"/>
</dbReference>
<dbReference type="EC" id="5.3.1.1" evidence="2"/>
<dbReference type="InterPro" id="IPR000652">
    <property type="entry name" value="Triosephosphate_isomerase"/>
</dbReference>
<accession>A0A2M6IUL5</accession>
<keyword evidence="2" id="KW-0312">Gluconeogenesis</keyword>
<name>A0A2M6IUL5_9BACT</name>
<dbReference type="UniPathway" id="UPA00138"/>
<dbReference type="GO" id="GO:0005829">
    <property type="term" value="C:cytosol"/>
    <property type="evidence" value="ECO:0007669"/>
    <property type="project" value="TreeGrafter"/>
</dbReference>
<proteinExistence type="inferred from homology"/>
<comment type="pathway">
    <text evidence="2">Carbohydrate biosynthesis; gluconeogenesis.</text>
</comment>
<protein>
    <recommendedName>
        <fullName evidence="2">Triosephosphate isomerase</fullName>
        <ecNumber evidence="2">5.3.1.1</ecNumber>
    </recommendedName>
</protein>
<keyword evidence="1 2" id="KW-0413">Isomerase</keyword>
<comment type="pathway">
    <text evidence="2">Carbohydrate degradation; glycolysis; D-glyceraldehyde 3-phosphate from glycerone phosphate: step 1/1.</text>
</comment>
<keyword evidence="2" id="KW-0963">Cytoplasm</keyword>
<dbReference type="PANTHER" id="PTHR21139">
    <property type="entry name" value="TRIOSEPHOSPHATE ISOMERASE"/>
    <property type="match status" value="1"/>
</dbReference>
<dbReference type="GO" id="GO:0004807">
    <property type="term" value="F:triose-phosphate isomerase activity"/>
    <property type="evidence" value="ECO:0007669"/>
    <property type="project" value="UniProtKB-EC"/>
</dbReference>
<comment type="subcellular location">
    <subcellularLocation>
        <location evidence="2">Cytoplasm</location>
    </subcellularLocation>
</comment>
<dbReference type="InterPro" id="IPR013785">
    <property type="entry name" value="Aldolase_TIM"/>
</dbReference>
<dbReference type="InterPro" id="IPR035990">
    <property type="entry name" value="TIM_sf"/>
</dbReference>
<dbReference type="GO" id="GO:0006096">
    <property type="term" value="P:glycolytic process"/>
    <property type="evidence" value="ECO:0007669"/>
    <property type="project" value="UniProtKB-UniPathway"/>
</dbReference>
<sequence>MKYLVANWKAQLSYDHVKSWVFEFKNKVKNDQEVLSKLESGLLSIIFCPSHQFILYLVDEFSKFKGVNVGSQNVSVVKKGKFTGEVTAESLDGLVDYSIIGHSERRKHFNENEQEIEIKMAMAAEHQIKTILCIRNDKDVIYESAAIVAYEPETAIGSGANADFEDVLAMKKLLDLPSSIPFLYGGSADSKNMSTYLKTNEIDGFLVGTASLEPNEFFEMAKKM</sequence>
<dbReference type="UniPathway" id="UPA00109">
    <property type="reaction ID" value="UER00189"/>
</dbReference>